<evidence type="ECO:0000313" key="3">
    <source>
        <dbReference type="Proteomes" id="UP000290057"/>
    </source>
</evidence>
<organism evidence="2 3">
    <name type="scientific">Qipengyuania flava</name>
    <dbReference type="NCBI Taxonomy" id="192812"/>
    <lineage>
        <taxon>Bacteria</taxon>
        <taxon>Pseudomonadati</taxon>
        <taxon>Pseudomonadota</taxon>
        <taxon>Alphaproteobacteria</taxon>
        <taxon>Sphingomonadales</taxon>
        <taxon>Erythrobacteraceae</taxon>
        <taxon>Qipengyuania</taxon>
    </lineage>
</organism>
<name>A0A3T1CE11_9SPHN</name>
<evidence type="ECO:0000313" key="2">
    <source>
        <dbReference type="EMBL" id="BBI19214.1"/>
    </source>
</evidence>
<evidence type="ECO:0000256" key="1">
    <source>
        <dbReference type="SAM" id="SignalP"/>
    </source>
</evidence>
<proteinExistence type="predicted"/>
<dbReference type="EMBL" id="AP019389">
    <property type="protein sequence ID" value="BBI19214.1"/>
    <property type="molecule type" value="Genomic_DNA"/>
</dbReference>
<gene>
    <name evidence="2" type="ORF">EKJ_00610</name>
</gene>
<accession>A0A3T1CE11</accession>
<dbReference type="Proteomes" id="UP000290057">
    <property type="component" value="Chromosome"/>
</dbReference>
<keyword evidence="1" id="KW-0732">Signal</keyword>
<feature type="chain" id="PRO_5019227607" evidence="1">
    <location>
        <begin position="25"/>
        <end position="146"/>
    </location>
</feature>
<feature type="signal peptide" evidence="1">
    <location>
        <begin position="1"/>
        <end position="24"/>
    </location>
</feature>
<dbReference type="RefSeq" id="WP_130585500.1">
    <property type="nucleotide sequence ID" value="NZ_AP019389.1"/>
</dbReference>
<dbReference type="PROSITE" id="PS51257">
    <property type="entry name" value="PROKAR_LIPOPROTEIN"/>
    <property type="match status" value="1"/>
</dbReference>
<reference evidence="2 3" key="1">
    <citation type="submission" date="2019-01" db="EMBL/GenBank/DDBJ databases">
        <title>Complete genome sequence of Erythrobacter flavus KJ5.</title>
        <authorList>
            <person name="Kanesaki Y."/>
            <person name="Brotosudarmo T."/>
            <person name="Moriuchi R."/>
            <person name="Awai K."/>
        </authorList>
    </citation>
    <scope>NUCLEOTIDE SEQUENCE [LARGE SCALE GENOMIC DNA]</scope>
    <source>
        <strain evidence="2 3">KJ5</strain>
    </source>
</reference>
<protein>
    <submittedName>
        <fullName evidence="2">Membrane protein</fullName>
    </submittedName>
</protein>
<sequence length="146" mass="14832">MTLLRPSLALIGIALLAACGSGNTDDATGAPGEGTFTAIAEGETVHFAGTEPFWSGSAGGGMATYATPEQPEGREFAVERFAGNNGLGISGAIDGAGFDLTITPGECSDGMSDRSYPYTATLLLGSEQRQGCAWTDSQPFSGAEMP</sequence>
<dbReference type="AlphaFoldDB" id="A0A3T1CE11"/>
<keyword evidence="3" id="KW-1185">Reference proteome</keyword>